<reference evidence="1 2" key="1">
    <citation type="submission" date="2017-06" db="EMBL/GenBank/DDBJ databases">
        <title>Sequencing and comparative analysis of myxobacterial genomes.</title>
        <authorList>
            <person name="Rupp O."/>
            <person name="Goesmann A."/>
            <person name="Sogaard-Andersen L."/>
        </authorList>
    </citation>
    <scope>NUCLEOTIDE SEQUENCE [LARGE SCALE GENOMIC DNA]</scope>
    <source>
        <strain evidence="1 2">DSM 52655</strain>
    </source>
</reference>
<evidence type="ECO:0000313" key="2">
    <source>
        <dbReference type="Proteomes" id="UP000217257"/>
    </source>
</evidence>
<name>A0A250JK87_9BACT</name>
<gene>
    <name evidence="1" type="ORF">CYFUS_009291</name>
</gene>
<dbReference type="Proteomes" id="UP000217257">
    <property type="component" value="Chromosome"/>
</dbReference>
<dbReference type="KEGG" id="cfus:CYFUS_009291"/>
<proteinExistence type="predicted"/>
<sequence length="259" mass="29276">MPIRARILLLTEDSGRQAQTAVQKLLKEALKIVVPNVDLNPNRIKIEPLPENDRALQGTRANSWKEEPPTRDSIVLFGAIAARLMESGGFVVFHFDTDRVWAERDTSENRQKFESIIRERVRKILRGEATPPPPSGRGTHLALTPEEIEAALARLLVLSPCYSIESWLYQSTQELLAHCQERHTSAEHVQRIESWSADRRLLDEVSRPKKALLPCIGDLHNEALAKTFPADEVWLAERSFFESVERLRACSSLVEALGS</sequence>
<evidence type="ECO:0000313" key="1">
    <source>
        <dbReference type="EMBL" id="ATB43811.1"/>
    </source>
</evidence>
<organism evidence="1 2">
    <name type="scientific">Cystobacter fuscus</name>
    <dbReference type="NCBI Taxonomy" id="43"/>
    <lineage>
        <taxon>Bacteria</taxon>
        <taxon>Pseudomonadati</taxon>
        <taxon>Myxococcota</taxon>
        <taxon>Myxococcia</taxon>
        <taxon>Myxococcales</taxon>
        <taxon>Cystobacterineae</taxon>
        <taxon>Archangiaceae</taxon>
        <taxon>Cystobacter</taxon>
    </lineage>
</organism>
<dbReference type="EMBL" id="CP022098">
    <property type="protein sequence ID" value="ATB43811.1"/>
    <property type="molecule type" value="Genomic_DNA"/>
</dbReference>
<protein>
    <submittedName>
        <fullName evidence="1">Uncharacterized protein</fullName>
    </submittedName>
</protein>
<dbReference type="AlphaFoldDB" id="A0A250JK87"/>
<accession>A0A250JK87</accession>